<dbReference type="SUPFAM" id="SSF55469">
    <property type="entry name" value="FMN-dependent nitroreductase-like"/>
    <property type="match status" value="1"/>
</dbReference>
<dbReference type="EMBL" id="SLXI01000002">
    <property type="protein sequence ID" value="TCP13338.1"/>
    <property type="molecule type" value="Genomic_DNA"/>
</dbReference>
<accession>A0A4R2N1D1</accession>
<comment type="caution">
    <text evidence="5">The sequence shown here is derived from an EMBL/GenBank/DDBJ whole genome shotgun (WGS) entry which is preliminary data.</text>
</comment>
<dbReference type="Pfam" id="PF00881">
    <property type="entry name" value="Nitroreductase"/>
    <property type="match status" value="1"/>
</dbReference>
<protein>
    <submittedName>
        <fullName evidence="5">Dihydropteridine reductase</fullName>
    </submittedName>
</protein>
<comment type="similarity">
    <text evidence="1">Belongs to the nitroreductase family.</text>
</comment>
<evidence type="ECO:0000256" key="2">
    <source>
        <dbReference type="ARBA" id="ARBA00022857"/>
    </source>
</evidence>
<dbReference type="CDD" id="cd02149">
    <property type="entry name" value="NfsB-like"/>
    <property type="match status" value="1"/>
</dbReference>
<evidence type="ECO:0000256" key="3">
    <source>
        <dbReference type="ARBA" id="ARBA00023002"/>
    </source>
</evidence>
<sequence length="220" mass="24863">MKNITEAVNWRYSTKRFNPSKKISKEDFSHIENILLLSPTSTNLQPLHFIIADDEAGKNRIAKAASEQPFSANKNKILNASHVIVFCSKTEIDDKHLNDVIAQEDKDGRFVRPELTKEIMDNARRAYLNIHRSILKDEAVWHSKQSYIAFGEVLLGAAMLGIDATPIEGVDINILNEEFNLIEKGYTAHTVITLGYRDENDFNATLPKSRLPKSQIISKA</sequence>
<dbReference type="OrthoDB" id="9809288at2"/>
<feature type="domain" description="Nitroreductase" evidence="4">
    <location>
        <begin position="9"/>
        <end position="196"/>
    </location>
</feature>
<name>A0A4R2N1D1_9PAST</name>
<dbReference type="Gene3D" id="3.40.109.10">
    <property type="entry name" value="NADH Oxidase"/>
    <property type="match status" value="1"/>
</dbReference>
<dbReference type="NCBIfam" id="NF008275">
    <property type="entry name" value="PRK11053.1"/>
    <property type="match status" value="1"/>
</dbReference>
<dbReference type="InterPro" id="IPR033878">
    <property type="entry name" value="NfsB-like"/>
</dbReference>
<dbReference type="PANTHER" id="PTHR43673:SF10">
    <property type="entry name" value="NADH DEHYDROGENASE_NAD(P)H NITROREDUCTASE XCC3605-RELATED"/>
    <property type="match status" value="1"/>
</dbReference>
<keyword evidence="3" id="KW-0560">Oxidoreductase</keyword>
<evidence type="ECO:0000313" key="6">
    <source>
        <dbReference type="Proteomes" id="UP000294841"/>
    </source>
</evidence>
<dbReference type="InterPro" id="IPR000415">
    <property type="entry name" value="Nitroreductase-like"/>
</dbReference>
<keyword evidence="2" id="KW-0521">NADP</keyword>
<dbReference type="InterPro" id="IPR029479">
    <property type="entry name" value="Nitroreductase"/>
</dbReference>
<dbReference type="AlphaFoldDB" id="A0A4R2N1D1"/>
<reference evidence="5 6" key="1">
    <citation type="submission" date="2019-03" db="EMBL/GenBank/DDBJ databases">
        <title>Genomic Encyclopedia of Type Strains, Phase IV (KMG-IV): sequencing the most valuable type-strain genomes for metagenomic binning, comparative biology and taxonomic classification.</title>
        <authorList>
            <person name="Goeker M."/>
        </authorList>
    </citation>
    <scope>NUCLEOTIDE SEQUENCE [LARGE SCALE GENOMIC DNA]</scope>
    <source>
        <strain evidence="5 6">DSM 28231</strain>
    </source>
</reference>
<keyword evidence="6" id="KW-1185">Reference proteome</keyword>
<evidence type="ECO:0000259" key="4">
    <source>
        <dbReference type="Pfam" id="PF00881"/>
    </source>
</evidence>
<dbReference type="RefSeq" id="WP_132022801.1">
    <property type="nucleotide sequence ID" value="NZ_CP016605.1"/>
</dbReference>
<gene>
    <name evidence="5" type="ORF">EV697_102219</name>
</gene>
<proteinExistence type="inferred from homology"/>
<dbReference type="GO" id="GO:0016491">
    <property type="term" value="F:oxidoreductase activity"/>
    <property type="evidence" value="ECO:0007669"/>
    <property type="project" value="UniProtKB-KW"/>
</dbReference>
<dbReference type="PANTHER" id="PTHR43673">
    <property type="entry name" value="NAD(P)H NITROREDUCTASE YDGI-RELATED"/>
    <property type="match status" value="1"/>
</dbReference>
<evidence type="ECO:0000313" key="5">
    <source>
        <dbReference type="EMBL" id="TCP13338.1"/>
    </source>
</evidence>
<dbReference type="Proteomes" id="UP000294841">
    <property type="component" value="Unassembled WGS sequence"/>
</dbReference>
<evidence type="ECO:0000256" key="1">
    <source>
        <dbReference type="ARBA" id="ARBA00007118"/>
    </source>
</evidence>
<organism evidence="5 6">
    <name type="scientific">Bisgaardia hudsonensis</name>
    <dbReference type="NCBI Taxonomy" id="109472"/>
    <lineage>
        <taxon>Bacteria</taxon>
        <taxon>Pseudomonadati</taxon>
        <taxon>Pseudomonadota</taxon>
        <taxon>Gammaproteobacteria</taxon>
        <taxon>Pasteurellales</taxon>
        <taxon>Pasteurellaceae</taxon>
        <taxon>Bisgaardia</taxon>
    </lineage>
</organism>